<accession>X0SKN4</accession>
<protein>
    <recommendedName>
        <fullName evidence="2">Radical SAM core domain-containing protein</fullName>
    </recommendedName>
</protein>
<sequence>MAAIELVRKDGLALPTVYNTGGYDLVETLKLLEGFIDIYMPDMKYADSAVAQELSTAPDYPQVNREAVKEMHRQVGDLQTEKGVATRGLLVRHLVLPNRLAGSFEIIDFLAEEISGKTAINIMDQYRPCYKASSHTKINRRPTIEEFESVRQYAIEKGLNVLL</sequence>
<evidence type="ECO:0008006" key="2">
    <source>
        <dbReference type="Google" id="ProtNLM"/>
    </source>
</evidence>
<proteinExistence type="predicted"/>
<gene>
    <name evidence="1" type="ORF">S01H1_08330</name>
</gene>
<dbReference type="AlphaFoldDB" id="X0SKN4"/>
<comment type="caution">
    <text evidence="1">The sequence shown here is derived from an EMBL/GenBank/DDBJ whole genome shotgun (WGS) entry which is preliminary data.</text>
</comment>
<dbReference type="EMBL" id="BARS01004279">
    <property type="protein sequence ID" value="GAF75701.1"/>
    <property type="molecule type" value="Genomic_DNA"/>
</dbReference>
<dbReference type="InterPro" id="IPR013785">
    <property type="entry name" value="Aldolase_TIM"/>
</dbReference>
<dbReference type="Gene3D" id="3.20.20.70">
    <property type="entry name" value="Aldolase class I"/>
    <property type="match status" value="1"/>
</dbReference>
<dbReference type="PANTHER" id="PTHR43075">
    <property type="entry name" value="FORMATE LYASE ACTIVATING ENZYME, PUTATIVE (AFU_ORTHOLOGUE AFUA_2G15630)-RELATED"/>
    <property type="match status" value="1"/>
</dbReference>
<reference evidence="1" key="1">
    <citation type="journal article" date="2014" name="Front. Microbiol.">
        <title>High frequency of phylogenetically diverse reductive dehalogenase-homologous genes in deep subseafloor sedimentary metagenomes.</title>
        <authorList>
            <person name="Kawai M."/>
            <person name="Futagami T."/>
            <person name="Toyoda A."/>
            <person name="Takaki Y."/>
            <person name="Nishi S."/>
            <person name="Hori S."/>
            <person name="Arai W."/>
            <person name="Tsubouchi T."/>
            <person name="Morono Y."/>
            <person name="Uchiyama I."/>
            <person name="Ito T."/>
            <person name="Fujiyama A."/>
            <person name="Inagaki F."/>
            <person name="Takami H."/>
        </authorList>
    </citation>
    <scope>NUCLEOTIDE SEQUENCE</scope>
    <source>
        <strain evidence="1">Expedition CK06-06</strain>
    </source>
</reference>
<evidence type="ECO:0000313" key="1">
    <source>
        <dbReference type="EMBL" id="GAF75701.1"/>
    </source>
</evidence>
<organism evidence="1">
    <name type="scientific">marine sediment metagenome</name>
    <dbReference type="NCBI Taxonomy" id="412755"/>
    <lineage>
        <taxon>unclassified sequences</taxon>
        <taxon>metagenomes</taxon>
        <taxon>ecological metagenomes</taxon>
    </lineage>
</organism>
<dbReference type="PANTHER" id="PTHR43075:SF1">
    <property type="entry name" value="FORMATE LYASE ACTIVATING ENZYME, PUTATIVE (AFU_ORTHOLOGUE AFUA_2G15630)-RELATED"/>
    <property type="match status" value="1"/>
</dbReference>
<name>X0SKN4_9ZZZZ</name>
<dbReference type="InterPro" id="IPR040085">
    <property type="entry name" value="MJ0674-like"/>
</dbReference>